<dbReference type="AlphaFoldDB" id="A0A9P5LJ48"/>
<organism evidence="2 3">
    <name type="scientific">Cylindrodendrum hubeiense</name>
    <dbReference type="NCBI Taxonomy" id="595255"/>
    <lineage>
        <taxon>Eukaryota</taxon>
        <taxon>Fungi</taxon>
        <taxon>Dikarya</taxon>
        <taxon>Ascomycota</taxon>
        <taxon>Pezizomycotina</taxon>
        <taxon>Sordariomycetes</taxon>
        <taxon>Hypocreomycetidae</taxon>
        <taxon>Hypocreales</taxon>
        <taxon>Nectriaceae</taxon>
        <taxon>Cylindrodendrum</taxon>
    </lineage>
</organism>
<sequence length="369" mass="40269">MSSTATPRCRTIEVAAGVLPPPATRLVITQHLRSSQDPPFWALIIVGAFFDEENKIVWSTEVFAGHLDIQVESDDESVSSEGRRSQFQVEQRNSDTDSASAVYSADPPTSAHDSYDSHDSYDLMSGGWNPITGRDSTGTRPAFAPAGAPVPVQGQPYIPHFGGPGYNFGAVPQYIGGYGGMMMPSNQFPTHPYSFPVQGGYGGFQTQQVFSQQPNGTGNIYPRQPQPCPNIDSDMPAAQMTNSSGGVGCEPGYNYFFPAEHTKVHVFKTARPPWQLPGNTHIQFNAAHIPSNTTLGDLLKGYGCTNPTPKKNRCFELVNAGNGQWYKGFNFGGDDKDMLKKTLRDVGWDKSRTGLEGEKPIVCLWFCKN</sequence>
<keyword evidence="3" id="KW-1185">Reference proteome</keyword>
<reference evidence="2" key="1">
    <citation type="submission" date="2020-03" db="EMBL/GenBank/DDBJ databases">
        <title>Draft Genome Sequence of Cylindrodendrum hubeiense.</title>
        <authorList>
            <person name="Buettner E."/>
            <person name="Kellner H."/>
        </authorList>
    </citation>
    <scope>NUCLEOTIDE SEQUENCE</scope>
    <source>
        <strain evidence="2">IHI 201604</strain>
    </source>
</reference>
<protein>
    <submittedName>
        <fullName evidence="2">Uncharacterized protein</fullName>
    </submittedName>
</protein>
<proteinExistence type="predicted"/>
<feature type="region of interest" description="Disordered" evidence="1">
    <location>
        <begin position="72"/>
        <end position="118"/>
    </location>
</feature>
<evidence type="ECO:0000256" key="1">
    <source>
        <dbReference type="SAM" id="MobiDB-lite"/>
    </source>
</evidence>
<accession>A0A9P5LJ48</accession>
<evidence type="ECO:0000313" key="2">
    <source>
        <dbReference type="EMBL" id="KAF7552551.1"/>
    </source>
</evidence>
<name>A0A9P5LJ48_9HYPO</name>
<evidence type="ECO:0000313" key="3">
    <source>
        <dbReference type="Proteomes" id="UP000722485"/>
    </source>
</evidence>
<dbReference type="EMBL" id="JAANBB010000059">
    <property type="protein sequence ID" value="KAF7552551.1"/>
    <property type="molecule type" value="Genomic_DNA"/>
</dbReference>
<dbReference type="OrthoDB" id="10057496at2759"/>
<comment type="caution">
    <text evidence="2">The sequence shown here is derived from an EMBL/GenBank/DDBJ whole genome shotgun (WGS) entry which is preliminary data.</text>
</comment>
<gene>
    <name evidence="2" type="ORF">G7Z17_g4246</name>
</gene>
<feature type="compositionally biased region" description="Polar residues" evidence="1">
    <location>
        <begin position="85"/>
        <end position="101"/>
    </location>
</feature>
<dbReference type="Proteomes" id="UP000722485">
    <property type="component" value="Unassembled WGS sequence"/>
</dbReference>